<dbReference type="Proteomes" id="UP001174209">
    <property type="component" value="Unassembled WGS sequence"/>
</dbReference>
<keyword evidence="2" id="KW-0472">Membrane</keyword>
<protein>
    <submittedName>
        <fullName evidence="3">Uncharacterized protein</fullName>
    </submittedName>
</protein>
<keyword evidence="2" id="KW-0812">Transmembrane</keyword>
<feature type="region of interest" description="Disordered" evidence="1">
    <location>
        <begin position="75"/>
        <end position="121"/>
    </location>
</feature>
<reference evidence="3" key="1">
    <citation type="submission" date="2023-06" db="EMBL/GenBank/DDBJ databases">
        <title>MT1 and MT2 Draft Genomes of Novel Species.</title>
        <authorList>
            <person name="Venkateswaran K."/>
        </authorList>
    </citation>
    <scope>NUCLEOTIDE SEQUENCE</scope>
    <source>
        <strain evidence="3">IIF3SC-B10</strain>
    </source>
</reference>
<dbReference type="EMBL" id="JAROCG010000002">
    <property type="protein sequence ID" value="MDN4612518.1"/>
    <property type="molecule type" value="Genomic_DNA"/>
</dbReference>
<accession>A0ABT8K4Y9</accession>
<evidence type="ECO:0000313" key="3">
    <source>
        <dbReference type="EMBL" id="MDN4612518.1"/>
    </source>
</evidence>
<proteinExistence type="predicted"/>
<comment type="caution">
    <text evidence="3">The sequence shown here is derived from an EMBL/GenBank/DDBJ whole genome shotgun (WGS) entry which is preliminary data.</text>
</comment>
<evidence type="ECO:0000256" key="2">
    <source>
        <dbReference type="SAM" id="Phobius"/>
    </source>
</evidence>
<gene>
    <name evidence="3" type="ORF">P5G52_16740</name>
</gene>
<evidence type="ECO:0000313" key="4">
    <source>
        <dbReference type="Proteomes" id="UP001174209"/>
    </source>
</evidence>
<feature type="transmembrane region" description="Helical" evidence="2">
    <location>
        <begin position="41"/>
        <end position="58"/>
    </location>
</feature>
<evidence type="ECO:0000256" key="1">
    <source>
        <dbReference type="SAM" id="MobiDB-lite"/>
    </source>
</evidence>
<organism evidence="3 4">
    <name type="scientific">Arthrobacter burdickii</name>
    <dbReference type="NCBI Taxonomy" id="3035920"/>
    <lineage>
        <taxon>Bacteria</taxon>
        <taxon>Bacillati</taxon>
        <taxon>Actinomycetota</taxon>
        <taxon>Actinomycetes</taxon>
        <taxon>Micrococcales</taxon>
        <taxon>Micrococcaceae</taxon>
        <taxon>Arthrobacter</taxon>
    </lineage>
</organism>
<dbReference type="RefSeq" id="WP_301229637.1">
    <property type="nucleotide sequence ID" value="NZ_JAROCG010000002.1"/>
</dbReference>
<sequence length="121" mass="12772">MSFESGACVVLTLNLAATTTPSGDPTLRPDLDPSSVTPGTLGFLATLFVVVVVIFLIRDMTKRIRRVRYTAEVQQARVQRGAADSGSVPPEEAGDAGQGRLQGPDGNDRPMPGGKHGPDNR</sequence>
<keyword evidence="2" id="KW-1133">Transmembrane helix</keyword>
<keyword evidence="4" id="KW-1185">Reference proteome</keyword>
<name>A0ABT8K4Y9_9MICC</name>